<reference evidence="4 5" key="1">
    <citation type="submission" date="2021-03" db="EMBL/GenBank/DDBJ databases">
        <title>Enterococcal diversity collection.</title>
        <authorList>
            <person name="Gilmore M.S."/>
            <person name="Schwartzman J."/>
            <person name="Van Tyne D."/>
            <person name="Martin M."/>
            <person name="Earl A.M."/>
            <person name="Manson A.L."/>
            <person name="Straub T."/>
            <person name="Salamzade R."/>
            <person name="Saavedra J."/>
            <person name="Lebreton F."/>
            <person name="Prichula J."/>
            <person name="Schaufler K."/>
            <person name="Gaca A."/>
            <person name="Sgardioli B."/>
            <person name="Wagenaar J."/>
            <person name="Strong T."/>
        </authorList>
    </citation>
    <scope>NUCLEOTIDE SEQUENCE [LARGE SCALE GENOMIC DNA]</scope>
    <source>
        <strain evidence="4 5">DIV0080</strain>
    </source>
</reference>
<evidence type="ECO:0000256" key="3">
    <source>
        <dbReference type="SAM" id="MobiDB-lite"/>
    </source>
</evidence>
<comment type="similarity">
    <text evidence="1">Belongs to the FlgD family.</text>
</comment>
<dbReference type="InterPro" id="IPR005648">
    <property type="entry name" value="FlgD"/>
</dbReference>
<keyword evidence="5" id="KW-1185">Reference proteome</keyword>
<keyword evidence="2" id="KW-1005">Bacterial flagellum biogenesis</keyword>
<feature type="region of interest" description="Disordered" evidence="3">
    <location>
        <begin position="1"/>
        <end position="25"/>
    </location>
</feature>
<protein>
    <submittedName>
        <fullName evidence="4">Flagellar basal body rod modification protein</fullName>
    </submittedName>
</protein>
<dbReference type="Proteomes" id="UP000664857">
    <property type="component" value="Unassembled WGS sequence"/>
</dbReference>
<accession>A0ABS3HT82</accession>
<dbReference type="EMBL" id="JAFLVX010000018">
    <property type="protein sequence ID" value="MBO0476968.1"/>
    <property type="molecule type" value="Genomic_DNA"/>
</dbReference>
<evidence type="ECO:0000256" key="1">
    <source>
        <dbReference type="ARBA" id="ARBA00010577"/>
    </source>
</evidence>
<evidence type="ECO:0000313" key="4">
    <source>
        <dbReference type="EMBL" id="MBO0476968.1"/>
    </source>
</evidence>
<feature type="region of interest" description="Disordered" evidence="3">
    <location>
        <begin position="137"/>
        <end position="165"/>
    </location>
</feature>
<evidence type="ECO:0000313" key="5">
    <source>
        <dbReference type="Proteomes" id="UP000664857"/>
    </source>
</evidence>
<dbReference type="Pfam" id="PF03963">
    <property type="entry name" value="FlgD"/>
    <property type="match status" value="1"/>
</dbReference>
<name>A0ABS3HT82_9ENTE</name>
<proteinExistence type="inferred from homology"/>
<keyword evidence="4" id="KW-0282">Flagellum</keyword>
<comment type="caution">
    <text evidence="4">The sequence shown here is derived from an EMBL/GenBank/DDBJ whole genome shotgun (WGS) entry which is preliminary data.</text>
</comment>
<keyword evidence="4" id="KW-0969">Cilium</keyword>
<gene>
    <name evidence="4" type="ORF">DOK76_07795</name>
</gene>
<dbReference type="RefSeq" id="WP_206966477.1">
    <property type="nucleotide sequence ID" value="NZ_JAFLVX010000018.1"/>
</dbReference>
<keyword evidence="4" id="KW-0966">Cell projection</keyword>
<evidence type="ECO:0000256" key="2">
    <source>
        <dbReference type="ARBA" id="ARBA00022795"/>
    </source>
</evidence>
<organism evidence="4 5">
    <name type="scientific">Candidatus Vagococcus giribetii</name>
    <dbReference type="NCBI Taxonomy" id="2230876"/>
    <lineage>
        <taxon>Bacteria</taxon>
        <taxon>Bacillati</taxon>
        <taxon>Bacillota</taxon>
        <taxon>Bacilli</taxon>
        <taxon>Lactobacillales</taxon>
        <taxon>Enterococcaceae</taxon>
        <taxon>Vagococcus</taxon>
    </lineage>
</organism>
<sequence>MPEVFGTTRGANDYTGGYEPQSKKSNNGLDMDGFLKILAASMANPSFDGSDGGNGTDYITQMVTFATLEQLQEMGEDLEYTMMMAHQQQAIGLIGKTVTVVVGKDETVEGVVEQVKFVGGLATLVIDGEDYLMSQVSVIGEGSKKESEGEGETDPEDKPEAPEEH</sequence>
<feature type="compositionally biased region" description="Basic and acidic residues" evidence="3">
    <location>
        <begin position="156"/>
        <end position="165"/>
    </location>
</feature>